<protein>
    <submittedName>
        <fullName evidence="6">Sulfatase-like hydrolase/transferase</fullName>
    </submittedName>
</protein>
<feature type="signal peptide" evidence="4">
    <location>
        <begin position="1"/>
        <end position="19"/>
    </location>
</feature>
<evidence type="ECO:0000256" key="1">
    <source>
        <dbReference type="ARBA" id="ARBA00008779"/>
    </source>
</evidence>
<dbReference type="EMBL" id="JARVCO010000010">
    <property type="protein sequence ID" value="MDZ8119104.1"/>
    <property type="molecule type" value="Genomic_DNA"/>
</dbReference>
<organism evidence="6 7">
    <name type="scientific">Pontiella agarivorans</name>
    <dbReference type="NCBI Taxonomy" id="3038953"/>
    <lineage>
        <taxon>Bacteria</taxon>
        <taxon>Pseudomonadati</taxon>
        <taxon>Kiritimatiellota</taxon>
        <taxon>Kiritimatiellia</taxon>
        <taxon>Kiritimatiellales</taxon>
        <taxon>Pontiellaceae</taxon>
        <taxon>Pontiella</taxon>
    </lineage>
</organism>
<reference evidence="6 7" key="1">
    <citation type="journal article" date="2024" name="Appl. Environ. Microbiol.">
        <title>Pontiella agarivorans sp. nov., a novel marine anaerobic bacterium capable of degrading macroalgal polysaccharides and fixing nitrogen.</title>
        <authorList>
            <person name="Liu N."/>
            <person name="Kivenson V."/>
            <person name="Peng X."/>
            <person name="Cui Z."/>
            <person name="Lankiewicz T.S."/>
            <person name="Gosselin K.M."/>
            <person name="English C.J."/>
            <person name="Blair E.M."/>
            <person name="O'Malley M.A."/>
            <person name="Valentine D.L."/>
        </authorList>
    </citation>
    <scope>NUCLEOTIDE SEQUENCE [LARGE SCALE GENOMIC DNA]</scope>
    <source>
        <strain evidence="6 7">NLcol2</strain>
    </source>
</reference>
<dbReference type="Gene3D" id="3.40.720.10">
    <property type="entry name" value="Alkaline Phosphatase, subunit A"/>
    <property type="match status" value="1"/>
</dbReference>
<dbReference type="Pfam" id="PF00884">
    <property type="entry name" value="Sulfatase"/>
    <property type="match status" value="1"/>
</dbReference>
<keyword evidence="7" id="KW-1185">Reference proteome</keyword>
<feature type="chain" id="PRO_5047455796" evidence="4">
    <location>
        <begin position="20"/>
        <end position="525"/>
    </location>
</feature>
<evidence type="ECO:0000259" key="5">
    <source>
        <dbReference type="Pfam" id="PF00884"/>
    </source>
</evidence>
<dbReference type="InterPro" id="IPR000917">
    <property type="entry name" value="Sulfatase_N"/>
</dbReference>
<comment type="caution">
    <text evidence="6">The sequence shown here is derived from an EMBL/GenBank/DDBJ whole genome shotgun (WGS) entry which is preliminary data.</text>
</comment>
<keyword evidence="2" id="KW-0378">Hydrolase</keyword>
<dbReference type="RefSeq" id="WP_322608893.1">
    <property type="nucleotide sequence ID" value="NZ_JARVCO010000010.1"/>
</dbReference>
<dbReference type="SUPFAM" id="SSF53649">
    <property type="entry name" value="Alkaline phosphatase-like"/>
    <property type="match status" value="1"/>
</dbReference>
<proteinExistence type="inferred from homology"/>
<evidence type="ECO:0000256" key="2">
    <source>
        <dbReference type="ARBA" id="ARBA00022801"/>
    </source>
</evidence>
<evidence type="ECO:0000256" key="4">
    <source>
        <dbReference type="SAM" id="SignalP"/>
    </source>
</evidence>
<dbReference type="InterPro" id="IPR050738">
    <property type="entry name" value="Sulfatase"/>
</dbReference>
<dbReference type="PANTHER" id="PTHR42693">
    <property type="entry name" value="ARYLSULFATASE FAMILY MEMBER"/>
    <property type="match status" value="1"/>
</dbReference>
<evidence type="ECO:0000256" key="3">
    <source>
        <dbReference type="SAM" id="MobiDB-lite"/>
    </source>
</evidence>
<evidence type="ECO:0000313" key="7">
    <source>
        <dbReference type="Proteomes" id="UP001290861"/>
    </source>
</evidence>
<feature type="region of interest" description="Disordered" evidence="3">
    <location>
        <begin position="486"/>
        <end position="525"/>
    </location>
</feature>
<dbReference type="InterPro" id="IPR017850">
    <property type="entry name" value="Alkaline_phosphatase_core_sf"/>
</dbReference>
<evidence type="ECO:0000313" key="6">
    <source>
        <dbReference type="EMBL" id="MDZ8119104.1"/>
    </source>
</evidence>
<name>A0ABU5MY38_9BACT</name>
<dbReference type="Proteomes" id="UP001290861">
    <property type="component" value="Unassembled WGS sequence"/>
</dbReference>
<feature type="compositionally biased region" description="Basic and acidic residues" evidence="3">
    <location>
        <begin position="500"/>
        <end position="513"/>
    </location>
</feature>
<keyword evidence="4" id="KW-0732">Signal</keyword>
<dbReference type="PANTHER" id="PTHR42693:SF53">
    <property type="entry name" value="ENDO-4-O-SULFATASE"/>
    <property type="match status" value="1"/>
</dbReference>
<accession>A0ABU5MY38</accession>
<sequence length="525" mass="60289">MKVRYILFLCMVCVFRIRAAEKPNIILLMADDISAREFSFYGSDSCTGGEWAQTPVLDRLAHEGCFLNTVWASTVCMPTRAMLMSGRYAHLTKWWYNGEMGRNEKNGNYAVPESSPLTLGQLAKQAGYRSIWVGKTHVTTGDNHAQFGFDESVFSPGERKVRGTSPEHFQNVKDPSFWNHDSFYWWPEMQLVNHPDEEPWVKTGISDFGPDLEMEYIFDFIERSKEEEQPFFVYHASHLGHNAIDMADPEFELTWPGTPVITWDADTQSYSRAVPKITPNGPVNTVTTTYRKENITPNKLKHHVEYLDYQVWQYITKLEAMGELENTVFFFFSDNGTYGWKASVLRQRGVHVPMVIYAPGQPKRVTGAQDIISDLTDILPTVAEIMGLPLPTQEEYELNGKSLWPYLTQQQTTHRDWIYAYRGNKQMVRGQELMRDGKGNWWDTRTIPPDLDAFPVITDFETLSTKQQREKELIEQALRRFAREDIGGPNSFHATPSIKLSEKQIEKMRKNEASLEASLKASGES</sequence>
<comment type="similarity">
    <text evidence="1">Belongs to the sulfatase family.</text>
</comment>
<gene>
    <name evidence="6" type="ORF">P9H32_10755</name>
</gene>
<feature type="domain" description="Sulfatase N-terminal" evidence="5">
    <location>
        <begin position="23"/>
        <end position="387"/>
    </location>
</feature>